<dbReference type="InterPro" id="IPR036237">
    <property type="entry name" value="Xyl_isomerase-like_sf"/>
</dbReference>
<dbReference type="EMBL" id="JTDY01001892">
    <property type="protein sequence ID" value="KOB72617.1"/>
    <property type="molecule type" value="Genomic_DNA"/>
</dbReference>
<gene>
    <name evidence="5" type="ORF">OBRU01_10910</name>
</gene>
<feature type="compositionally biased region" description="Low complexity" evidence="4">
    <location>
        <begin position="270"/>
        <end position="291"/>
    </location>
</feature>
<dbReference type="InterPro" id="IPR001998">
    <property type="entry name" value="Xylose_isomerase"/>
</dbReference>
<feature type="region of interest" description="Disordered" evidence="4">
    <location>
        <begin position="264"/>
        <end position="318"/>
    </location>
</feature>
<dbReference type="STRING" id="104452.A0A0L7LAW3"/>
<sequence>MAAYQQGAKRQKIREVKENDYFSGIEKMEYSKQAGPGEVSRYRHHSAAERLHNRTMEEWLKYSISLTEFRSNGSDGRGRPTHSRSWDDNSNSLENHKRCIKALFEFCSKLGVKYWTAFDTDLVPATDGWDECRTSWDDVIEFVAELSQRYHNCLETAQRLNAECFLIWPYREGYDSIFQTDVAKEIKLFSKLLKITAEYKDRLNYRCQLLLMPYGNDFRFNVDKGQHSRESELVNRYMWDITSCLYFLKNYNLERYYKVCTPPGHHMRRSPSSSSSSSSSIDSGSSTSSSVSRKHNKSHKRKKRGTKRGHQRDRRRLNKLRQEMCELRKRAPFCDDDCSSRSNLNHLNSEEVISAANYSTIALNTILIKINQNRISNEWCEVRFAETQKSYNHATGFVELEVNEEVKAYDSLRHLAYSDKAFAALTFCYDCKKLTLMMKCIVDQGAAPPGGINLQLVPRRDSDLRDLQTTYVKYIDAIAKGLRSTCHLLFYTYFITFCPISF</sequence>
<accession>A0A0L7LAW3</accession>
<keyword evidence="3" id="KW-0119">Carbohydrate metabolism</keyword>
<evidence type="ECO:0000256" key="3">
    <source>
        <dbReference type="ARBA" id="ARBA00023277"/>
    </source>
</evidence>
<dbReference type="Proteomes" id="UP000037510">
    <property type="component" value="Unassembled WGS sequence"/>
</dbReference>
<dbReference type="GO" id="GO:0009045">
    <property type="term" value="F:xylose isomerase activity"/>
    <property type="evidence" value="ECO:0007669"/>
    <property type="project" value="InterPro"/>
</dbReference>
<dbReference type="Gene3D" id="3.20.20.150">
    <property type="entry name" value="Divalent-metal-dependent TIM barrel enzymes"/>
    <property type="match status" value="3"/>
</dbReference>
<dbReference type="GO" id="GO:0005975">
    <property type="term" value="P:carbohydrate metabolic process"/>
    <property type="evidence" value="ECO:0007669"/>
    <property type="project" value="InterPro"/>
</dbReference>
<evidence type="ECO:0000256" key="4">
    <source>
        <dbReference type="SAM" id="MobiDB-lite"/>
    </source>
</evidence>
<keyword evidence="1" id="KW-0479">Metal-binding</keyword>
<dbReference type="PANTHER" id="PTHR48306:SF1">
    <property type="entry name" value="XYLOSE ISOMERASE"/>
    <property type="match status" value="1"/>
</dbReference>
<keyword evidence="6" id="KW-1185">Reference proteome</keyword>
<keyword evidence="2 5" id="KW-0413">Isomerase</keyword>
<dbReference type="SUPFAM" id="SSF51658">
    <property type="entry name" value="Xylose isomerase-like"/>
    <property type="match status" value="1"/>
</dbReference>
<name>A0A0L7LAW3_OPEBR</name>
<evidence type="ECO:0000313" key="6">
    <source>
        <dbReference type="Proteomes" id="UP000037510"/>
    </source>
</evidence>
<dbReference type="PROSITE" id="PS51415">
    <property type="entry name" value="XYLOSE_ISOMERASE"/>
    <property type="match status" value="1"/>
</dbReference>
<organism evidence="5 6">
    <name type="scientific">Operophtera brumata</name>
    <name type="common">Winter moth</name>
    <name type="synonym">Phalaena brumata</name>
    <dbReference type="NCBI Taxonomy" id="104452"/>
    <lineage>
        <taxon>Eukaryota</taxon>
        <taxon>Metazoa</taxon>
        <taxon>Ecdysozoa</taxon>
        <taxon>Arthropoda</taxon>
        <taxon>Hexapoda</taxon>
        <taxon>Insecta</taxon>
        <taxon>Pterygota</taxon>
        <taxon>Neoptera</taxon>
        <taxon>Endopterygota</taxon>
        <taxon>Lepidoptera</taxon>
        <taxon>Glossata</taxon>
        <taxon>Ditrysia</taxon>
        <taxon>Geometroidea</taxon>
        <taxon>Geometridae</taxon>
        <taxon>Larentiinae</taxon>
        <taxon>Operophtera</taxon>
    </lineage>
</organism>
<comment type="caution">
    <text evidence="5">The sequence shown here is derived from an EMBL/GenBank/DDBJ whole genome shotgun (WGS) entry which is preliminary data.</text>
</comment>
<feature type="region of interest" description="Disordered" evidence="4">
    <location>
        <begin position="70"/>
        <end position="91"/>
    </location>
</feature>
<dbReference type="PANTHER" id="PTHR48306">
    <property type="entry name" value="XYLOSE ISOMERASE"/>
    <property type="match status" value="1"/>
</dbReference>
<evidence type="ECO:0000256" key="1">
    <source>
        <dbReference type="ARBA" id="ARBA00022723"/>
    </source>
</evidence>
<evidence type="ECO:0000313" key="5">
    <source>
        <dbReference type="EMBL" id="KOB72617.1"/>
    </source>
</evidence>
<dbReference type="GO" id="GO:0046872">
    <property type="term" value="F:metal ion binding"/>
    <property type="evidence" value="ECO:0007669"/>
    <property type="project" value="UniProtKB-KW"/>
</dbReference>
<feature type="compositionally biased region" description="Basic residues" evidence="4">
    <location>
        <begin position="292"/>
        <end position="318"/>
    </location>
</feature>
<reference evidence="5 6" key="1">
    <citation type="journal article" date="2015" name="Genome Biol. Evol.">
        <title>The genome of winter moth (Operophtera brumata) provides a genomic perspective on sexual dimorphism and phenology.</title>
        <authorList>
            <person name="Derks M.F."/>
            <person name="Smit S."/>
            <person name="Salis L."/>
            <person name="Schijlen E."/>
            <person name="Bossers A."/>
            <person name="Mateman C."/>
            <person name="Pijl A.S."/>
            <person name="de Ridder D."/>
            <person name="Groenen M.A."/>
            <person name="Visser M.E."/>
            <person name="Megens H.J."/>
        </authorList>
    </citation>
    <scope>NUCLEOTIDE SEQUENCE [LARGE SCALE GENOMIC DNA]</scope>
    <source>
        <strain evidence="5">WM2013NL</strain>
        <tissue evidence="5">Head and thorax</tissue>
    </source>
</reference>
<evidence type="ECO:0000256" key="2">
    <source>
        <dbReference type="ARBA" id="ARBA00023235"/>
    </source>
</evidence>
<proteinExistence type="predicted"/>
<protein>
    <submittedName>
        <fullName evidence="5">Xylose isomerase</fullName>
    </submittedName>
</protein>
<dbReference type="AlphaFoldDB" id="A0A0L7LAW3"/>